<feature type="active site" description="Nucleophile" evidence="9">
    <location>
        <position position="19"/>
    </location>
</feature>
<dbReference type="SFLD" id="SFLDG01135">
    <property type="entry name" value="C1.5.6:_HAD__Beta-PGM__Phospha"/>
    <property type="match status" value="1"/>
</dbReference>
<dbReference type="NCBIfam" id="TIGR01422">
    <property type="entry name" value="phosphonatase"/>
    <property type="match status" value="1"/>
</dbReference>
<evidence type="ECO:0000256" key="7">
    <source>
        <dbReference type="ARBA" id="ARBA00056573"/>
    </source>
</evidence>
<dbReference type="PANTHER" id="PTHR43434:SF19">
    <property type="entry name" value="PHOSPHONOACETALDEHYDE HYDROLASE"/>
    <property type="match status" value="1"/>
</dbReference>
<evidence type="ECO:0000313" key="10">
    <source>
        <dbReference type="EMBL" id="RVU32887.1"/>
    </source>
</evidence>
<dbReference type="EMBL" id="SACQ01000001">
    <property type="protein sequence ID" value="RVU32887.1"/>
    <property type="molecule type" value="Genomic_DNA"/>
</dbReference>
<evidence type="ECO:0000256" key="3">
    <source>
        <dbReference type="ARBA" id="ARBA00022801"/>
    </source>
</evidence>
<dbReference type="InterPro" id="IPR023214">
    <property type="entry name" value="HAD_sf"/>
</dbReference>
<accession>A0A437QEB9</accession>
<evidence type="ECO:0000313" key="11">
    <source>
        <dbReference type="Proteomes" id="UP000282818"/>
    </source>
</evidence>
<feature type="binding site" evidence="9">
    <location>
        <position position="21"/>
    </location>
    <ligand>
        <name>Mg(2+)</name>
        <dbReference type="ChEBI" id="CHEBI:18420"/>
    </ligand>
</feature>
<gene>
    <name evidence="9" type="primary">phnX</name>
    <name evidence="10" type="ORF">EOE65_04315</name>
</gene>
<dbReference type="RefSeq" id="WP_127693055.1">
    <property type="nucleotide sequence ID" value="NZ_SACQ01000001.1"/>
</dbReference>
<dbReference type="InterPro" id="IPR006323">
    <property type="entry name" value="Phosphonoacetald_hydro"/>
</dbReference>
<name>A0A437QEB9_9GAMM</name>
<comment type="subunit">
    <text evidence="1 9">Homodimer.</text>
</comment>
<dbReference type="Proteomes" id="UP000282818">
    <property type="component" value="Unassembled WGS sequence"/>
</dbReference>
<feature type="binding site" evidence="9">
    <location>
        <position position="193"/>
    </location>
    <ligand>
        <name>Mg(2+)</name>
        <dbReference type="ChEBI" id="CHEBI:18420"/>
    </ligand>
</feature>
<dbReference type="Pfam" id="PF00702">
    <property type="entry name" value="Hydrolase"/>
    <property type="match status" value="1"/>
</dbReference>
<keyword evidence="11" id="KW-1185">Reference proteome</keyword>
<feature type="active site" description="Schiff-base intermediate with substrate" evidence="9">
    <location>
        <position position="60"/>
    </location>
</feature>
<comment type="caution">
    <text evidence="10">The sequence shown here is derived from an EMBL/GenBank/DDBJ whole genome shotgun (WGS) entry which is preliminary data.</text>
</comment>
<dbReference type="EC" id="3.11.1.1" evidence="8 9"/>
<comment type="catalytic activity">
    <reaction evidence="6 9">
        <text>phosphonoacetaldehyde + H2O = acetaldehyde + phosphate + H(+)</text>
        <dbReference type="Rhea" id="RHEA:18905"/>
        <dbReference type="ChEBI" id="CHEBI:15343"/>
        <dbReference type="ChEBI" id="CHEBI:15377"/>
        <dbReference type="ChEBI" id="CHEBI:15378"/>
        <dbReference type="ChEBI" id="CHEBI:43474"/>
        <dbReference type="ChEBI" id="CHEBI:58383"/>
        <dbReference type="EC" id="3.11.1.1"/>
    </reaction>
</comment>
<evidence type="ECO:0000256" key="6">
    <source>
        <dbReference type="ARBA" id="ARBA00052005"/>
    </source>
</evidence>
<evidence type="ECO:0000256" key="4">
    <source>
        <dbReference type="ARBA" id="ARBA00022842"/>
    </source>
</evidence>
<dbReference type="SFLD" id="SFLDG01129">
    <property type="entry name" value="C1.5:_HAD__Beta-PGM__Phosphata"/>
    <property type="match status" value="1"/>
</dbReference>
<dbReference type="SUPFAM" id="SSF56784">
    <property type="entry name" value="HAD-like"/>
    <property type="match status" value="1"/>
</dbReference>
<reference evidence="10 11" key="1">
    <citation type="submission" date="2019-01" db="EMBL/GenBank/DDBJ databases">
        <authorList>
            <person name="Chen W.-M."/>
        </authorList>
    </citation>
    <scope>NUCLEOTIDE SEQUENCE [LARGE SCALE GENOMIC DNA]</scope>
    <source>
        <strain evidence="10 11">HPM-16</strain>
    </source>
</reference>
<dbReference type="GO" id="GO:0050194">
    <property type="term" value="F:phosphonoacetaldehyde hydrolase activity"/>
    <property type="evidence" value="ECO:0007669"/>
    <property type="project" value="UniProtKB-UniRule"/>
</dbReference>
<dbReference type="Gene3D" id="3.40.50.1000">
    <property type="entry name" value="HAD superfamily/HAD-like"/>
    <property type="match status" value="1"/>
</dbReference>
<proteinExistence type="inferred from homology"/>
<dbReference type="InterPro" id="IPR050155">
    <property type="entry name" value="HAD-like_hydrolase_sf"/>
</dbReference>
<keyword evidence="4 9" id="KW-0460">Magnesium</keyword>
<sequence length="276" mass="29973">MTYLYKRVYAGPVQAVVFDWAGTTVDFGSLAPIKGFCQLFEQFGVPITAEEARAPMGAEKREHIQALLDMPRVREAWIAHHGSEADDAKVDELYDAFVNVQVACIAECAQLIPGVKETFDYLTDKGIKVGANTGYSQEMIVDLRSIAAEQGYKPSSVVCATDVQKARPFPHMTLKNIMELEVGAVQSVIKVDDTLTGIEEGLNAGCWTVGVIDSGNEVGMDLASWEALPEAQKDAKRAAAQQKFHASGAHYVINTVADLPEVVEDIEARLAVGEQP</sequence>
<comment type="function">
    <text evidence="7 9">Involved in phosphonate degradation.</text>
</comment>
<dbReference type="GO" id="GO:0006281">
    <property type="term" value="P:DNA repair"/>
    <property type="evidence" value="ECO:0007669"/>
    <property type="project" value="TreeGrafter"/>
</dbReference>
<keyword evidence="5 9" id="KW-0704">Schiff base</keyword>
<evidence type="ECO:0000256" key="8">
    <source>
        <dbReference type="ARBA" id="ARBA00066472"/>
    </source>
</evidence>
<feature type="binding site" evidence="9">
    <location>
        <position position="19"/>
    </location>
    <ligand>
        <name>Mg(2+)</name>
        <dbReference type="ChEBI" id="CHEBI:18420"/>
    </ligand>
</feature>
<dbReference type="AlphaFoldDB" id="A0A437QEB9"/>
<evidence type="ECO:0000256" key="2">
    <source>
        <dbReference type="ARBA" id="ARBA00022723"/>
    </source>
</evidence>
<evidence type="ECO:0000256" key="9">
    <source>
        <dbReference type="HAMAP-Rule" id="MF_01375"/>
    </source>
</evidence>
<dbReference type="FunFam" id="1.10.150.240:FF:000006">
    <property type="entry name" value="Phosphonoacetaldehyde hydrolase"/>
    <property type="match status" value="1"/>
</dbReference>
<dbReference type="GO" id="GO:0000287">
    <property type="term" value="F:magnesium ion binding"/>
    <property type="evidence" value="ECO:0007669"/>
    <property type="project" value="UniProtKB-UniRule"/>
</dbReference>
<keyword evidence="2 9" id="KW-0479">Metal-binding</keyword>
<dbReference type="GO" id="GO:0005829">
    <property type="term" value="C:cytosol"/>
    <property type="evidence" value="ECO:0007669"/>
    <property type="project" value="TreeGrafter"/>
</dbReference>
<dbReference type="InterPro" id="IPR036412">
    <property type="entry name" value="HAD-like_sf"/>
</dbReference>
<protein>
    <recommendedName>
        <fullName evidence="8 9">Phosphonoacetaldehyde hydrolase</fullName>
        <shortName evidence="9">Phosphonatase</shortName>
        <ecNumber evidence="8 9">3.11.1.1</ecNumber>
    </recommendedName>
    <alternativeName>
        <fullName evidence="9">Phosphonoacetaldehyde phosphonohydrolase</fullName>
    </alternativeName>
</protein>
<dbReference type="PANTHER" id="PTHR43434">
    <property type="entry name" value="PHOSPHOGLYCOLATE PHOSPHATASE"/>
    <property type="match status" value="1"/>
</dbReference>
<evidence type="ECO:0000256" key="1">
    <source>
        <dbReference type="ARBA" id="ARBA00011738"/>
    </source>
</evidence>
<dbReference type="GO" id="GO:0019700">
    <property type="term" value="P:organic phosphonate catabolic process"/>
    <property type="evidence" value="ECO:0007669"/>
    <property type="project" value="InterPro"/>
</dbReference>
<keyword evidence="3 9" id="KW-0378">Hydrolase</keyword>
<organism evidence="10 11">
    <name type="scientific">Neptunomonas marina</name>
    <dbReference type="NCBI Taxonomy" id="1815562"/>
    <lineage>
        <taxon>Bacteria</taxon>
        <taxon>Pseudomonadati</taxon>
        <taxon>Pseudomonadota</taxon>
        <taxon>Gammaproteobacteria</taxon>
        <taxon>Oceanospirillales</taxon>
        <taxon>Oceanospirillaceae</taxon>
        <taxon>Neptunomonas</taxon>
    </lineage>
</organism>
<dbReference type="SFLD" id="SFLDS00003">
    <property type="entry name" value="Haloacid_Dehalogenase"/>
    <property type="match status" value="1"/>
</dbReference>
<dbReference type="HAMAP" id="MF_01375">
    <property type="entry name" value="PhnX"/>
    <property type="match status" value="1"/>
</dbReference>
<dbReference type="InterPro" id="IPR023198">
    <property type="entry name" value="PGP-like_dom2"/>
</dbReference>
<comment type="cofactor">
    <cofactor evidence="9">
        <name>Mg(2+)</name>
        <dbReference type="ChEBI" id="CHEBI:18420"/>
    </cofactor>
    <text evidence="9">Binds 1 Mg(2+) ion per subunit.</text>
</comment>
<comment type="similarity">
    <text evidence="9">Belongs to the HAD-like hydrolase superfamily. PhnX family.</text>
</comment>
<dbReference type="GO" id="GO:0008967">
    <property type="term" value="F:phosphoglycolate phosphatase activity"/>
    <property type="evidence" value="ECO:0007669"/>
    <property type="project" value="TreeGrafter"/>
</dbReference>
<evidence type="ECO:0000256" key="5">
    <source>
        <dbReference type="ARBA" id="ARBA00023270"/>
    </source>
</evidence>
<dbReference type="Gene3D" id="1.10.150.240">
    <property type="entry name" value="Putative phosphatase, domain 2"/>
    <property type="match status" value="1"/>
</dbReference>